<feature type="transmembrane region" description="Helical" evidence="1">
    <location>
        <begin position="61"/>
        <end position="84"/>
    </location>
</feature>
<reference evidence="2 3" key="1">
    <citation type="submission" date="2022-09" db="EMBL/GenBank/DDBJ databases">
        <authorList>
            <person name="Palmer J.M."/>
        </authorList>
    </citation>
    <scope>NUCLEOTIDE SEQUENCE [LARGE SCALE GENOMIC DNA]</scope>
    <source>
        <strain evidence="2 3">DSM 7382</strain>
    </source>
</reference>
<keyword evidence="1" id="KW-0812">Transmembrane</keyword>
<keyword evidence="1" id="KW-0472">Membrane</keyword>
<keyword evidence="1" id="KW-1133">Transmembrane helix</keyword>
<proteinExistence type="predicted"/>
<name>A0AAW0FJN0_9APHY</name>
<accession>A0AAW0FJN0</accession>
<dbReference type="EMBL" id="JASBNA010000038">
    <property type="protein sequence ID" value="KAK7681908.1"/>
    <property type="molecule type" value="Genomic_DNA"/>
</dbReference>
<dbReference type="AlphaFoldDB" id="A0AAW0FJN0"/>
<evidence type="ECO:0000256" key="1">
    <source>
        <dbReference type="SAM" id="Phobius"/>
    </source>
</evidence>
<organism evidence="2 3">
    <name type="scientific">Cerrena zonata</name>
    <dbReference type="NCBI Taxonomy" id="2478898"/>
    <lineage>
        <taxon>Eukaryota</taxon>
        <taxon>Fungi</taxon>
        <taxon>Dikarya</taxon>
        <taxon>Basidiomycota</taxon>
        <taxon>Agaricomycotina</taxon>
        <taxon>Agaricomycetes</taxon>
        <taxon>Polyporales</taxon>
        <taxon>Cerrenaceae</taxon>
        <taxon>Cerrena</taxon>
    </lineage>
</organism>
<feature type="transmembrane region" description="Helical" evidence="1">
    <location>
        <begin position="90"/>
        <end position="109"/>
    </location>
</feature>
<comment type="caution">
    <text evidence="2">The sequence shown here is derived from an EMBL/GenBank/DDBJ whole genome shotgun (WGS) entry which is preliminary data.</text>
</comment>
<keyword evidence="3" id="KW-1185">Reference proteome</keyword>
<protein>
    <submittedName>
        <fullName evidence="2">Uncharacterized protein</fullName>
    </submittedName>
</protein>
<dbReference type="Proteomes" id="UP001385951">
    <property type="component" value="Unassembled WGS sequence"/>
</dbReference>
<evidence type="ECO:0000313" key="2">
    <source>
        <dbReference type="EMBL" id="KAK7681908.1"/>
    </source>
</evidence>
<feature type="transmembrane region" description="Helical" evidence="1">
    <location>
        <begin position="6"/>
        <end position="33"/>
    </location>
</feature>
<sequence>MPITYTIWLLFIPYVALVIFDTATMMAIIVGFASMYRPDSSWIARVTSTISMKHMGHISGVFVRSGLIYYLATVGIHLSLAVLVVLPSNISLPVLGELGVLGAIFHNIMTCRVFRILKLGALDQPGATSSFTTDYPTEMIVFRNTSNISSDILHVVTNT</sequence>
<evidence type="ECO:0000313" key="3">
    <source>
        <dbReference type="Proteomes" id="UP001385951"/>
    </source>
</evidence>
<gene>
    <name evidence="2" type="ORF">QCA50_014870</name>
</gene>